<feature type="domain" description="Core-binding (CB)" evidence="7">
    <location>
        <begin position="81"/>
        <end position="166"/>
    </location>
</feature>
<keyword evidence="2" id="KW-0229">DNA integration</keyword>
<accession>A0A0H3FM75</accession>
<protein>
    <submittedName>
        <fullName evidence="8">Lambda integrase</fullName>
    </submittedName>
</protein>
<dbReference type="Gene3D" id="1.10.150.130">
    <property type="match status" value="1"/>
</dbReference>
<dbReference type="OrthoDB" id="8781634at2"/>
<dbReference type="PROSITE" id="PS51900">
    <property type="entry name" value="CB"/>
    <property type="match status" value="1"/>
</dbReference>
<dbReference type="InterPro" id="IPR044068">
    <property type="entry name" value="CB"/>
</dbReference>
<proteinExistence type="inferred from homology"/>
<keyword evidence="4" id="KW-0233">DNA recombination</keyword>
<sequence>MARPRKYNVNIPGLSCYMDARTNKVYWRYKHPATGKFHGLGDNEEEAKAIAIDANMQLNQRKMANLLRVRNEISREVNKGITTNAWVDKYRAIQLERVKAGEIKPDTAKLREPSLRALISHCGIKPLSEVGARDIAGILDIYIEKGQGRMAQMVRSNLSDVFKEAQHAGEVPAGYNPAKATKQPRAKVSRQRLSFDEWKAIYSAALTLPVHIPRAMLLALITGQRIGDISKLKFTDIWDDKLHVVQQKTGAKVAIPLSLKCEALGLSLQDVIAECRDSVLSQWILHHHRSRRNCTRGGQITKSTLSKGFAEARDKSGLLWEGENPPTFHEQRSLSERLFREQGINTQVLLGHKNSQMTEKYNDDRGKDWKEVVV</sequence>
<evidence type="ECO:0000313" key="9">
    <source>
        <dbReference type="Proteomes" id="UP000007257"/>
    </source>
</evidence>
<dbReference type="PROSITE" id="PS51898">
    <property type="entry name" value="TYR_RECOMBINASE"/>
    <property type="match status" value="1"/>
</dbReference>
<dbReference type="HOGENOM" id="CLU_049005_0_1_6"/>
<dbReference type="EMBL" id="CP002506">
    <property type="protein sequence ID" value="ADW76133.1"/>
    <property type="molecule type" value="Genomic_DNA"/>
</dbReference>
<dbReference type="Pfam" id="PF00589">
    <property type="entry name" value="Phage_integrase"/>
    <property type="match status" value="1"/>
</dbReference>
<dbReference type="GO" id="GO:0008907">
    <property type="term" value="F:integrase activity"/>
    <property type="evidence" value="ECO:0007669"/>
    <property type="project" value="InterPro"/>
</dbReference>
<feature type="domain" description="Tyr recombinase" evidence="6">
    <location>
        <begin position="188"/>
        <end position="374"/>
    </location>
</feature>
<name>A0A0H3FM75_RAHSY</name>
<dbReference type="CDD" id="cd00800">
    <property type="entry name" value="INT_Lambda_C"/>
    <property type="match status" value="1"/>
</dbReference>
<dbReference type="RefSeq" id="WP_013577814.1">
    <property type="nucleotide sequence ID" value="NC_015062.1"/>
</dbReference>
<dbReference type="GO" id="GO:0006310">
    <property type="term" value="P:DNA recombination"/>
    <property type="evidence" value="ECO:0007669"/>
    <property type="project" value="UniProtKB-KW"/>
</dbReference>
<evidence type="ECO:0000256" key="2">
    <source>
        <dbReference type="ARBA" id="ARBA00022908"/>
    </source>
</evidence>
<dbReference type="eggNOG" id="COG0582">
    <property type="taxonomic scope" value="Bacteria"/>
</dbReference>
<evidence type="ECO:0000313" key="8">
    <source>
        <dbReference type="EMBL" id="ADW76133.1"/>
    </source>
</evidence>
<dbReference type="Pfam" id="PF09003">
    <property type="entry name" value="Arm-DNA-bind_1"/>
    <property type="match status" value="1"/>
</dbReference>
<gene>
    <name evidence="8" type="ordered locus">Rahaq_4551</name>
</gene>
<dbReference type="Proteomes" id="UP000007257">
    <property type="component" value="Plasmid pRAHAQ01"/>
</dbReference>
<evidence type="ECO:0000256" key="3">
    <source>
        <dbReference type="ARBA" id="ARBA00023125"/>
    </source>
</evidence>
<dbReference type="InterPro" id="IPR013762">
    <property type="entry name" value="Integrase-like_cat_sf"/>
</dbReference>
<dbReference type="InterPro" id="IPR010998">
    <property type="entry name" value="Integrase_recombinase_N"/>
</dbReference>
<dbReference type="InterPro" id="IPR015094">
    <property type="entry name" value="Integrase_lambda-typ_DNA-bd_N"/>
</dbReference>
<dbReference type="KEGG" id="rah:Rahaq_4551"/>
<comment type="similarity">
    <text evidence="1">Belongs to the 'phage' integrase family.</text>
</comment>
<reference evidence="8 9" key="2">
    <citation type="journal article" date="2012" name="J. Bacteriol.">
        <title>Complete Genome Sequence of Rahnella sp. Strain Y9602, a Gammaproteobacterium Isolate from Metal- and Radionuclide-Contaminated Soil.</title>
        <authorList>
            <person name="Martinez R.J."/>
            <person name="Bruce D."/>
            <person name="Detter C."/>
            <person name="Goodwin L.A."/>
            <person name="Han J."/>
            <person name="Han C.S."/>
            <person name="Held B."/>
            <person name="Land M.L."/>
            <person name="Mikhailova N."/>
            <person name="Nolan M."/>
            <person name="Pennacchio L."/>
            <person name="Pitluck S."/>
            <person name="Tapia R."/>
            <person name="Woyke T."/>
            <person name="Sobecky P.A."/>
        </authorList>
    </citation>
    <scope>NUCLEOTIDE SEQUENCE [LARGE SCALE GENOMIC DNA]</scope>
    <source>
        <strain evidence="8 9">Y9602</strain>
        <plasmid evidence="8 9">pRAHAQ01</plasmid>
    </source>
</reference>
<evidence type="ECO:0000256" key="1">
    <source>
        <dbReference type="ARBA" id="ARBA00008857"/>
    </source>
</evidence>
<organism evidence="8 9">
    <name type="scientific">Rahnella sp. (strain Y9602)</name>
    <dbReference type="NCBI Taxonomy" id="2703885"/>
    <lineage>
        <taxon>Bacteria</taxon>
        <taxon>Pseudomonadati</taxon>
        <taxon>Pseudomonadota</taxon>
        <taxon>Gammaproteobacteria</taxon>
        <taxon>Enterobacterales</taxon>
        <taxon>Yersiniaceae</taxon>
        <taxon>Rahnella</taxon>
    </lineage>
</organism>
<reference evidence="9" key="1">
    <citation type="submission" date="2011-01" db="EMBL/GenBank/DDBJ databases">
        <title>Complete sequence of plasmid1 of Rahnella sp. Y9602.</title>
        <authorList>
            <consortium name="US DOE Joint Genome Institute"/>
            <person name="Lucas S."/>
            <person name="Copeland A."/>
            <person name="Lapidus A."/>
            <person name="Cheng J.-F."/>
            <person name="Goodwin L."/>
            <person name="Pitluck S."/>
            <person name="Lu M."/>
            <person name="Detter J.C."/>
            <person name="Han C."/>
            <person name="Tapia R."/>
            <person name="Land M."/>
            <person name="Hauser L."/>
            <person name="Kyrpides N."/>
            <person name="Ivanova N."/>
            <person name="Ovchinnikova G."/>
            <person name="Pagani I."/>
            <person name="Sobecky P.A."/>
            <person name="Martinez R.J."/>
            <person name="Woyke T."/>
        </authorList>
    </citation>
    <scope>NUCLEOTIDE SEQUENCE [LARGE SCALE GENOMIC DNA]</scope>
    <source>
        <strain evidence="9">Y9602</strain>
        <plasmid evidence="9">pRAHAQ01</plasmid>
    </source>
</reference>
<keyword evidence="3 5" id="KW-0238">DNA-binding</keyword>
<dbReference type="AlphaFoldDB" id="A0A0H3FM75"/>
<dbReference type="SUPFAM" id="SSF56349">
    <property type="entry name" value="DNA breaking-rejoining enzymes"/>
    <property type="match status" value="1"/>
</dbReference>
<dbReference type="InterPro" id="IPR011010">
    <property type="entry name" value="DNA_brk_join_enz"/>
</dbReference>
<evidence type="ECO:0000259" key="7">
    <source>
        <dbReference type="PROSITE" id="PS51900"/>
    </source>
</evidence>
<dbReference type="Gene3D" id="1.10.443.10">
    <property type="entry name" value="Intergrase catalytic core"/>
    <property type="match status" value="1"/>
</dbReference>
<dbReference type="GO" id="GO:0003677">
    <property type="term" value="F:DNA binding"/>
    <property type="evidence" value="ECO:0007669"/>
    <property type="project" value="UniProtKB-UniRule"/>
</dbReference>
<keyword evidence="8" id="KW-0614">Plasmid</keyword>
<evidence type="ECO:0000256" key="5">
    <source>
        <dbReference type="PROSITE-ProRule" id="PRU01248"/>
    </source>
</evidence>
<geneLocation type="plasmid" evidence="8 9">
    <name>pRAHAQ01</name>
</geneLocation>
<dbReference type="Gene3D" id="3.30.160.60">
    <property type="entry name" value="Classic Zinc Finger"/>
    <property type="match status" value="1"/>
</dbReference>
<dbReference type="InterPro" id="IPR002104">
    <property type="entry name" value="Integrase_catalytic"/>
</dbReference>
<evidence type="ECO:0000256" key="4">
    <source>
        <dbReference type="ARBA" id="ARBA00023172"/>
    </source>
</evidence>
<evidence type="ECO:0000259" key="6">
    <source>
        <dbReference type="PROSITE" id="PS51898"/>
    </source>
</evidence>